<dbReference type="Proteomes" id="UP000758603">
    <property type="component" value="Unassembled WGS sequence"/>
</dbReference>
<keyword evidence="1" id="KW-0472">Membrane</keyword>
<dbReference type="GeneID" id="70129467"/>
<keyword evidence="1" id="KW-0812">Transmembrane</keyword>
<organism evidence="3 4">
    <name type="scientific">Truncatella angustata</name>
    <dbReference type="NCBI Taxonomy" id="152316"/>
    <lineage>
        <taxon>Eukaryota</taxon>
        <taxon>Fungi</taxon>
        <taxon>Dikarya</taxon>
        <taxon>Ascomycota</taxon>
        <taxon>Pezizomycotina</taxon>
        <taxon>Sordariomycetes</taxon>
        <taxon>Xylariomycetidae</taxon>
        <taxon>Amphisphaeriales</taxon>
        <taxon>Sporocadaceae</taxon>
        <taxon>Truncatella</taxon>
    </lineage>
</organism>
<dbReference type="OrthoDB" id="2157530at2759"/>
<name>A0A9P8UFK6_9PEZI</name>
<keyword evidence="1" id="KW-1133">Transmembrane helix</keyword>
<feature type="domain" description="Heterokaryon incompatibility" evidence="2">
    <location>
        <begin position="46"/>
        <end position="191"/>
    </location>
</feature>
<sequence length="457" mass="52873">MIRPRTTPQRSYDPLSPLAAIKCPTRNNNAIIGSSRVVDLNEEPQFTALSYVWGDYSTPKDRIICNEHTLEVTRNCWSALNHIKRTLGNITIWIDAICVNQYDDIEKDQQIPLMGWIHFSVAVDAVFVWLGEATKDTDDAMDYLGQGCLPFKLLITRRVSKTLHRTVESAISRFKRYLWDAWITQLWTLREALLSDKIFLMCGTKIVPIRAVIFSLYFMNTFWTQTRLRFLEEIQQWQRLVMLWEGDFGGLELHGLHTRTLMQKLKVHRRFLKEGHILYSLTPILSTISPLLISYNVILLAKGLRKPKGSGRIYLFTKSESLIFEINERKCKYAKDRYYAALDLIQARPDAPKYTKTSRSVAYRILFIKLLKHTQDLNILLFASHAKVCGTPSWVINWNSARSSWLYTMFYHGQGVRHKNPVHAPGRGGVVWRYTGATPGSLFLCQVPIEPFDILRV</sequence>
<comment type="caution">
    <text evidence="3">The sequence shown here is derived from an EMBL/GenBank/DDBJ whole genome shotgun (WGS) entry which is preliminary data.</text>
</comment>
<accession>A0A9P8UFK6</accession>
<protein>
    <submittedName>
        <fullName evidence="3">Heterokaryon incompatibility protein-domain-containing protein</fullName>
    </submittedName>
</protein>
<evidence type="ECO:0000259" key="2">
    <source>
        <dbReference type="Pfam" id="PF06985"/>
    </source>
</evidence>
<proteinExistence type="predicted"/>
<dbReference type="RefSeq" id="XP_045955573.1">
    <property type="nucleotide sequence ID" value="XM_046100575.1"/>
</dbReference>
<feature type="transmembrane region" description="Helical" evidence="1">
    <location>
        <begin position="277"/>
        <end position="301"/>
    </location>
</feature>
<dbReference type="PANTHER" id="PTHR24148:SF64">
    <property type="entry name" value="HETEROKARYON INCOMPATIBILITY DOMAIN-CONTAINING PROTEIN"/>
    <property type="match status" value="1"/>
</dbReference>
<keyword evidence="4" id="KW-1185">Reference proteome</keyword>
<reference evidence="3" key="1">
    <citation type="journal article" date="2021" name="Nat. Commun.">
        <title>Genetic determinants of endophytism in the Arabidopsis root mycobiome.</title>
        <authorList>
            <person name="Mesny F."/>
            <person name="Miyauchi S."/>
            <person name="Thiergart T."/>
            <person name="Pickel B."/>
            <person name="Atanasova L."/>
            <person name="Karlsson M."/>
            <person name="Huettel B."/>
            <person name="Barry K.W."/>
            <person name="Haridas S."/>
            <person name="Chen C."/>
            <person name="Bauer D."/>
            <person name="Andreopoulos W."/>
            <person name="Pangilinan J."/>
            <person name="LaButti K."/>
            <person name="Riley R."/>
            <person name="Lipzen A."/>
            <person name="Clum A."/>
            <person name="Drula E."/>
            <person name="Henrissat B."/>
            <person name="Kohler A."/>
            <person name="Grigoriev I.V."/>
            <person name="Martin F.M."/>
            <person name="Hacquard S."/>
        </authorList>
    </citation>
    <scope>NUCLEOTIDE SEQUENCE</scope>
    <source>
        <strain evidence="3">MPI-SDFR-AT-0073</strain>
    </source>
</reference>
<gene>
    <name evidence="3" type="ORF">BKA67DRAFT_539063</name>
</gene>
<dbReference type="AlphaFoldDB" id="A0A9P8UFK6"/>
<dbReference type="InterPro" id="IPR010730">
    <property type="entry name" value="HET"/>
</dbReference>
<evidence type="ECO:0000313" key="4">
    <source>
        <dbReference type="Proteomes" id="UP000758603"/>
    </source>
</evidence>
<dbReference type="EMBL" id="JAGPXC010000007">
    <property type="protein sequence ID" value="KAH6649066.1"/>
    <property type="molecule type" value="Genomic_DNA"/>
</dbReference>
<evidence type="ECO:0000313" key="3">
    <source>
        <dbReference type="EMBL" id="KAH6649066.1"/>
    </source>
</evidence>
<dbReference type="Pfam" id="PF06985">
    <property type="entry name" value="HET"/>
    <property type="match status" value="1"/>
</dbReference>
<dbReference type="InterPro" id="IPR052895">
    <property type="entry name" value="HetReg/Transcr_Mod"/>
</dbReference>
<dbReference type="PANTHER" id="PTHR24148">
    <property type="entry name" value="ANKYRIN REPEAT DOMAIN-CONTAINING PROTEIN 39 HOMOLOG-RELATED"/>
    <property type="match status" value="1"/>
</dbReference>
<evidence type="ECO:0000256" key="1">
    <source>
        <dbReference type="SAM" id="Phobius"/>
    </source>
</evidence>